<dbReference type="InterPro" id="IPR025145">
    <property type="entry name" value="DUF4087"/>
</dbReference>
<dbReference type="RefSeq" id="WP_239369854.1">
    <property type="nucleotide sequence ID" value="NZ_JAKREW010000039.1"/>
</dbReference>
<reference evidence="2 3" key="1">
    <citation type="submission" date="2022-02" db="EMBL/GenBank/DDBJ databases">
        <title>Draft genome sequence of Mezorhizobium retamae strain IRAMC:0171 isolated from Retama raetam nodules.</title>
        <authorList>
            <person name="Bengaied R."/>
            <person name="Sbissi I."/>
            <person name="Huber K."/>
            <person name="Ghodbane F."/>
            <person name="Nouioui I."/>
            <person name="Tarhouni M."/>
            <person name="Gtari M."/>
        </authorList>
    </citation>
    <scope>NUCLEOTIDE SEQUENCE [LARGE SCALE GENOMIC DNA]</scope>
    <source>
        <strain evidence="2 3">IRAMC:0171</strain>
    </source>
</reference>
<evidence type="ECO:0000313" key="2">
    <source>
        <dbReference type="EMBL" id="MCG7508339.1"/>
    </source>
</evidence>
<name>A0ABS9QLL6_9HYPH</name>
<keyword evidence="3" id="KW-1185">Reference proteome</keyword>
<feature type="signal peptide" evidence="1">
    <location>
        <begin position="1"/>
        <end position="21"/>
    </location>
</feature>
<organism evidence="2 3">
    <name type="scientific">Mesorhizobium retamae</name>
    <dbReference type="NCBI Taxonomy" id="2912854"/>
    <lineage>
        <taxon>Bacteria</taxon>
        <taxon>Pseudomonadati</taxon>
        <taxon>Pseudomonadota</taxon>
        <taxon>Alphaproteobacteria</taxon>
        <taxon>Hyphomicrobiales</taxon>
        <taxon>Phyllobacteriaceae</taxon>
        <taxon>Mesorhizobium</taxon>
    </lineage>
</organism>
<protein>
    <submittedName>
        <fullName evidence="2">DUF4087 domain-containing protein</fullName>
    </submittedName>
</protein>
<keyword evidence="1" id="KW-0732">Signal</keyword>
<comment type="caution">
    <text evidence="2">The sequence shown here is derived from an EMBL/GenBank/DDBJ whole genome shotgun (WGS) entry which is preliminary data.</text>
</comment>
<dbReference type="Pfam" id="PF13316">
    <property type="entry name" value="DUF4087"/>
    <property type="match status" value="1"/>
</dbReference>
<evidence type="ECO:0000256" key="1">
    <source>
        <dbReference type="SAM" id="SignalP"/>
    </source>
</evidence>
<accession>A0ABS9QLL6</accession>
<dbReference type="Proteomes" id="UP001201701">
    <property type="component" value="Unassembled WGS sequence"/>
</dbReference>
<gene>
    <name evidence="2" type="ORF">L4923_25180</name>
</gene>
<evidence type="ECO:0000313" key="3">
    <source>
        <dbReference type="Proteomes" id="UP001201701"/>
    </source>
</evidence>
<proteinExistence type="predicted"/>
<dbReference type="EMBL" id="JAKREW010000039">
    <property type="protein sequence ID" value="MCG7508339.1"/>
    <property type="molecule type" value="Genomic_DNA"/>
</dbReference>
<sequence>MMRLTLLFASLAIVSSWPARAADTTVPIAAQGVWAEAGKCSGRTVTFTAGTLQYKGQKAQAVIFAQKESPRGYGVIHYRQEGNVDNFEYADDKDQMFYNPEGFGMGKSVLYKRCAGAFASSASGAKPMAASAENRCGWLVNPTPGNWWLVDKDAMWVFATQGNAEGAGAAGMDKLPDFDPTQYVNSNGNYGYGCACVKLLTDPATKKVKSIFGGKTLPLATCRKDKSLPPESRL</sequence>
<feature type="chain" id="PRO_5047017598" evidence="1">
    <location>
        <begin position="22"/>
        <end position="234"/>
    </location>
</feature>